<evidence type="ECO:0000313" key="2">
    <source>
        <dbReference type="Proteomes" id="UP000507470"/>
    </source>
</evidence>
<gene>
    <name evidence="1" type="ORF">MCOR_884</name>
</gene>
<evidence type="ECO:0000313" key="1">
    <source>
        <dbReference type="EMBL" id="CAC5357004.1"/>
    </source>
</evidence>
<proteinExistence type="predicted"/>
<organism evidence="1 2">
    <name type="scientific">Mytilus coruscus</name>
    <name type="common">Sea mussel</name>
    <dbReference type="NCBI Taxonomy" id="42192"/>
    <lineage>
        <taxon>Eukaryota</taxon>
        <taxon>Metazoa</taxon>
        <taxon>Spiralia</taxon>
        <taxon>Lophotrochozoa</taxon>
        <taxon>Mollusca</taxon>
        <taxon>Bivalvia</taxon>
        <taxon>Autobranchia</taxon>
        <taxon>Pteriomorphia</taxon>
        <taxon>Mytilida</taxon>
        <taxon>Mytiloidea</taxon>
        <taxon>Mytilidae</taxon>
        <taxon>Mytilinae</taxon>
        <taxon>Mytilus</taxon>
    </lineage>
</organism>
<name>A0A6J7ZWV1_MYTCO</name>
<dbReference type="AlphaFoldDB" id="A0A6J7ZWV1"/>
<accession>A0A6J7ZWV1</accession>
<reference evidence="1 2" key="1">
    <citation type="submission" date="2020-06" db="EMBL/GenBank/DDBJ databases">
        <authorList>
            <person name="Li R."/>
            <person name="Bekaert M."/>
        </authorList>
    </citation>
    <scope>NUCLEOTIDE SEQUENCE [LARGE SCALE GENOMIC DNA]</scope>
    <source>
        <strain evidence="2">wild</strain>
    </source>
</reference>
<protein>
    <submittedName>
        <fullName evidence="1">Uncharacterized protein</fullName>
    </submittedName>
</protein>
<dbReference type="Proteomes" id="UP000507470">
    <property type="component" value="Unassembled WGS sequence"/>
</dbReference>
<dbReference type="EMBL" id="CACVKT020000198">
    <property type="protein sequence ID" value="CAC5357004.1"/>
    <property type="molecule type" value="Genomic_DNA"/>
</dbReference>
<dbReference type="OrthoDB" id="10368496at2759"/>
<sequence>MVPLKRDRSAKDTKHLQKIYLPVEIIEKNNQNLDPVLEYMDWKNDPMRDEEEEEDLASWKDFFENSVSWTPCETFVHGLSFIPLILRDTVFRDWAVEQACQERIGLLNKHVRKVRVITVFRDWVVEQACQEGTFDYCIQGLGYRTSMSGRVIVPPITSVFGVDYRNLKF</sequence>
<keyword evidence="2" id="KW-1185">Reference proteome</keyword>